<reference evidence="2 3" key="1">
    <citation type="journal article" date="2010" name="Nature">
        <title>The sequence and de novo assembly of the giant panda genome.</title>
        <authorList>
            <person name="Li R."/>
            <person name="Fan W."/>
            <person name="Tian G."/>
            <person name="Zhu H."/>
            <person name="He L."/>
            <person name="Cai J."/>
            <person name="Huang Q."/>
            <person name="Cai Q."/>
            <person name="Li B."/>
            <person name="Bai Y."/>
            <person name="Zhang Z."/>
            <person name="Zhang Y."/>
            <person name="Wang W."/>
            <person name="Li J."/>
            <person name="Wei F."/>
            <person name="Li H."/>
            <person name="Jian M."/>
            <person name="Li J."/>
            <person name="Zhang Z."/>
            <person name="Nielsen R."/>
            <person name="Li D."/>
            <person name="Gu W."/>
            <person name="Yang Z."/>
            <person name="Xuan Z."/>
            <person name="Ryder O.A."/>
            <person name="Leung F.C."/>
            <person name="Zhou Y."/>
            <person name="Cao J."/>
            <person name="Sun X."/>
            <person name="Fu Y."/>
            <person name="Fang X."/>
            <person name="Guo X."/>
            <person name="Wang B."/>
            <person name="Hou R."/>
            <person name="Shen F."/>
            <person name="Mu B."/>
            <person name="Ni P."/>
            <person name="Lin R."/>
            <person name="Qian W."/>
            <person name="Wang G."/>
            <person name="Yu C."/>
            <person name="Nie W."/>
            <person name="Wang J."/>
            <person name="Wu Z."/>
            <person name="Liang H."/>
            <person name="Min J."/>
            <person name="Wu Q."/>
            <person name="Cheng S."/>
            <person name="Ruan J."/>
            <person name="Wang M."/>
            <person name="Shi Z."/>
            <person name="Wen M."/>
            <person name="Liu B."/>
            <person name="Ren X."/>
            <person name="Zheng H."/>
            <person name="Dong D."/>
            <person name="Cook K."/>
            <person name="Shan G."/>
            <person name="Zhang H."/>
            <person name="Kosiol C."/>
            <person name="Xie X."/>
            <person name="Lu Z."/>
            <person name="Zheng H."/>
            <person name="Li Y."/>
            <person name="Steiner C.C."/>
            <person name="Lam T.T."/>
            <person name="Lin S."/>
            <person name="Zhang Q."/>
            <person name="Li G."/>
            <person name="Tian J."/>
            <person name="Gong T."/>
            <person name="Liu H."/>
            <person name="Zhang D."/>
            <person name="Fang L."/>
            <person name="Ye C."/>
            <person name="Zhang J."/>
            <person name="Hu W."/>
            <person name="Xu A."/>
            <person name="Ren Y."/>
            <person name="Zhang G."/>
            <person name="Bruford M.W."/>
            <person name="Li Q."/>
            <person name="Ma L."/>
            <person name="Guo Y."/>
            <person name="An N."/>
            <person name="Hu Y."/>
            <person name="Zheng Y."/>
            <person name="Shi Y."/>
            <person name="Li Z."/>
            <person name="Liu Q."/>
            <person name="Chen Y."/>
            <person name="Zhao J."/>
            <person name="Qu N."/>
            <person name="Zhao S."/>
            <person name="Tian F."/>
            <person name="Wang X."/>
            <person name="Wang H."/>
            <person name="Xu L."/>
            <person name="Liu X."/>
            <person name="Vinar T."/>
            <person name="Wang Y."/>
            <person name="Lam T.W."/>
            <person name="Yiu S.M."/>
            <person name="Liu S."/>
            <person name="Zhang H."/>
            <person name="Li D."/>
            <person name="Huang Y."/>
            <person name="Wang X."/>
            <person name="Yang G."/>
            <person name="Jiang Z."/>
            <person name="Wang J."/>
            <person name="Qin N."/>
            <person name="Li L."/>
            <person name="Li J."/>
            <person name="Bolund L."/>
            <person name="Kristiansen K."/>
            <person name="Wong G.K."/>
            <person name="Olson M."/>
            <person name="Zhang X."/>
            <person name="Li S."/>
            <person name="Yang H."/>
            <person name="Wang J."/>
            <person name="Wang J."/>
        </authorList>
    </citation>
    <scope>NUCLEOTIDE SEQUENCE [LARGE SCALE GENOMIC DNA]</scope>
</reference>
<keyword evidence="1" id="KW-1133">Transmembrane helix</keyword>
<protein>
    <submittedName>
        <fullName evidence="2">Transmembrane protein 63C</fullName>
    </submittedName>
</protein>
<dbReference type="GeneTree" id="ENSGT00940000159072"/>
<keyword evidence="1" id="KW-0812">Transmembrane</keyword>
<evidence type="ECO:0000256" key="1">
    <source>
        <dbReference type="SAM" id="Phobius"/>
    </source>
</evidence>
<gene>
    <name evidence="2" type="primary">TMEM63C</name>
</gene>
<organism evidence="2 3">
    <name type="scientific">Ailuropoda melanoleuca</name>
    <name type="common">Giant panda</name>
    <dbReference type="NCBI Taxonomy" id="9646"/>
    <lineage>
        <taxon>Eukaryota</taxon>
        <taxon>Metazoa</taxon>
        <taxon>Chordata</taxon>
        <taxon>Craniata</taxon>
        <taxon>Vertebrata</taxon>
        <taxon>Euteleostomi</taxon>
        <taxon>Mammalia</taxon>
        <taxon>Eutheria</taxon>
        <taxon>Laurasiatheria</taxon>
        <taxon>Carnivora</taxon>
        <taxon>Caniformia</taxon>
        <taxon>Ursidae</taxon>
        <taxon>Ailuropoda</taxon>
    </lineage>
</organism>
<keyword evidence="3" id="KW-1185">Reference proteome</keyword>
<evidence type="ECO:0000313" key="3">
    <source>
        <dbReference type="Proteomes" id="UP000008912"/>
    </source>
</evidence>
<dbReference type="Proteomes" id="UP000008912">
    <property type="component" value="Unassembled WGS sequence"/>
</dbReference>
<dbReference type="AlphaFoldDB" id="A0A7N5JBD1"/>
<feature type="transmembrane region" description="Helical" evidence="1">
    <location>
        <begin position="62"/>
        <end position="86"/>
    </location>
</feature>
<reference evidence="2" key="2">
    <citation type="submission" date="2025-08" db="UniProtKB">
        <authorList>
            <consortium name="Ensembl"/>
        </authorList>
    </citation>
    <scope>IDENTIFICATION</scope>
</reference>
<evidence type="ECO:0000313" key="2">
    <source>
        <dbReference type="Ensembl" id="ENSAMEP00000022821.1"/>
    </source>
</evidence>
<sequence>MPRETRLATWATLALWQNAYSLKGAPRMAVPPGSLNMVEETQNMTVNECFNSRSTVLQGQPFGGIPTVLLLNIFLWVVIILAYSFLRKAAWDYGRLALLIHNDSLTSLIYGEQSEKTSPSDISLEMEHKDKGFYSWFFNTVTMKAGRNVSMLQERRVHAKYEIQEAYHCIGANLCTTVEVCVPGPACQGRSVCIAVCVSG</sequence>
<keyword evidence="1" id="KW-0472">Membrane</keyword>
<accession>A0A7N5JBD1</accession>
<dbReference type="Ensembl" id="ENSAMET00000049607.1">
    <property type="protein sequence ID" value="ENSAMEP00000022821.1"/>
    <property type="gene ID" value="ENSAMEG00000003655.2"/>
</dbReference>
<proteinExistence type="predicted"/>
<reference evidence="2" key="3">
    <citation type="submission" date="2025-09" db="UniProtKB">
        <authorList>
            <consortium name="Ensembl"/>
        </authorList>
    </citation>
    <scope>IDENTIFICATION</scope>
</reference>
<name>A0A7N5JBD1_AILME</name>